<evidence type="ECO:0000313" key="2">
    <source>
        <dbReference type="Proteomes" id="UP000489600"/>
    </source>
</evidence>
<evidence type="ECO:0000313" key="1">
    <source>
        <dbReference type="EMBL" id="VVB10487.1"/>
    </source>
</evidence>
<sequence>MNPPSSFSVSNGWTISVQVRPGIGKPVTGMIGSWVLTIKGTGERSGDYNRFNIKKSRGGYLINHSGASDITVREYHLGEEFIFYLDVGGTGSLLL</sequence>
<organism evidence="1 2">
    <name type="scientific">Arabis nemorensis</name>
    <dbReference type="NCBI Taxonomy" id="586526"/>
    <lineage>
        <taxon>Eukaryota</taxon>
        <taxon>Viridiplantae</taxon>
        <taxon>Streptophyta</taxon>
        <taxon>Embryophyta</taxon>
        <taxon>Tracheophyta</taxon>
        <taxon>Spermatophyta</taxon>
        <taxon>Magnoliopsida</taxon>
        <taxon>eudicotyledons</taxon>
        <taxon>Gunneridae</taxon>
        <taxon>Pentapetalae</taxon>
        <taxon>rosids</taxon>
        <taxon>malvids</taxon>
        <taxon>Brassicales</taxon>
        <taxon>Brassicaceae</taxon>
        <taxon>Arabideae</taxon>
        <taxon>Arabis</taxon>
    </lineage>
</organism>
<dbReference type="Proteomes" id="UP000489600">
    <property type="component" value="Unassembled WGS sequence"/>
</dbReference>
<dbReference type="EMBL" id="CABITT030000007">
    <property type="protein sequence ID" value="VVB10487.1"/>
    <property type="molecule type" value="Genomic_DNA"/>
</dbReference>
<proteinExistence type="predicted"/>
<accession>A0A565CA56</accession>
<keyword evidence="2" id="KW-1185">Reference proteome</keyword>
<reference evidence="1" key="1">
    <citation type="submission" date="2019-07" db="EMBL/GenBank/DDBJ databases">
        <authorList>
            <person name="Dittberner H."/>
        </authorList>
    </citation>
    <scope>NUCLEOTIDE SEQUENCE [LARGE SCALE GENOMIC DNA]</scope>
</reference>
<name>A0A565CA56_9BRAS</name>
<comment type="caution">
    <text evidence="1">The sequence shown here is derived from an EMBL/GenBank/DDBJ whole genome shotgun (WGS) entry which is preliminary data.</text>
</comment>
<gene>
    <name evidence="1" type="ORF">ANE_LOCUS20931</name>
</gene>
<dbReference type="AlphaFoldDB" id="A0A565CA56"/>
<protein>
    <submittedName>
        <fullName evidence="1">Uncharacterized protein</fullName>
    </submittedName>
</protein>